<dbReference type="Proteomes" id="UP001153636">
    <property type="component" value="Chromosome 6"/>
</dbReference>
<evidence type="ECO:0000313" key="3">
    <source>
        <dbReference type="Proteomes" id="UP001153636"/>
    </source>
</evidence>
<gene>
    <name evidence="2" type="ORF">PSYICH_LOCUS12625</name>
</gene>
<sequence>MKQVDPPIEKITWTCQVFLAKYDDTLKNHFIDSTTFRGNSDRIQNDLVKCTADVVVEHIISEIKKAPLVSIALDETTDVANLNQLSIVVRYILDGIPQERFLGFLDVTNDRTADALFKIVCDIISSLECGYKLLAQSYDGAAVMAVHLGGLQAKVKERFNHAIFVH</sequence>
<dbReference type="EMBL" id="OV651818">
    <property type="protein sequence ID" value="CAH1111543.1"/>
    <property type="molecule type" value="Genomic_DNA"/>
</dbReference>
<name>A0A9P0GFF0_9CUCU</name>
<organism evidence="2 3">
    <name type="scientific">Psylliodes chrysocephalus</name>
    <dbReference type="NCBI Taxonomy" id="3402493"/>
    <lineage>
        <taxon>Eukaryota</taxon>
        <taxon>Metazoa</taxon>
        <taxon>Ecdysozoa</taxon>
        <taxon>Arthropoda</taxon>
        <taxon>Hexapoda</taxon>
        <taxon>Insecta</taxon>
        <taxon>Pterygota</taxon>
        <taxon>Neoptera</taxon>
        <taxon>Endopterygota</taxon>
        <taxon>Coleoptera</taxon>
        <taxon>Polyphaga</taxon>
        <taxon>Cucujiformia</taxon>
        <taxon>Chrysomeloidea</taxon>
        <taxon>Chrysomelidae</taxon>
        <taxon>Galerucinae</taxon>
        <taxon>Alticini</taxon>
        <taxon>Psylliodes</taxon>
    </lineage>
</organism>
<evidence type="ECO:0000313" key="2">
    <source>
        <dbReference type="EMBL" id="CAH1111543.1"/>
    </source>
</evidence>
<protein>
    <recommendedName>
        <fullName evidence="1">DUF4371 domain-containing protein</fullName>
    </recommendedName>
</protein>
<accession>A0A9P0GFF0</accession>
<dbReference type="PANTHER" id="PTHR45749">
    <property type="match status" value="1"/>
</dbReference>
<dbReference type="PANTHER" id="PTHR45749:SF21">
    <property type="entry name" value="DUF4371 DOMAIN-CONTAINING PROTEIN"/>
    <property type="match status" value="1"/>
</dbReference>
<dbReference type="InterPro" id="IPR025398">
    <property type="entry name" value="DUF4371"/>
</dbReference>
<keyword evidence="3" id="KW-1185">Reference proteome</keyword>
<evidence type="ECO:0000259" key="1">
    <source>
        <dbReference type="Pfam" id="PF14291"/>
    </source>
</evidence>
<feature type="domain" description="DUF4371" evidence="1">
    <location>
        <begin position="39"/>
        <end position="146"/>
    </location>
</feature>
<dbReference type="AlphaFoldDB" id="A0A9P0GFF0"/>
<dbReference type="OrthoDB" id="6617004at2759"/>
<dbReference type="Pfam" id="PF14291">
    <property type="entry name" value="DUF4371"/>
    <property type="match status" value="1"/>
</dbReference>
<reference evidence="2" key="1">
    <citation type="submission" date="2022-01" db="EMBL/GenBank/DDBJ databases">
        <authorList>
            <person name="King R."/>
        </authorList>
    </citation>
    <scope>NUCLEOTIDE SEQUENCE</scope>
</reference>
<proteinExistence type="predicted"/>